<dbReference type="GO" id="GO:0010595">
    <property type="term" value="P:positive regulation of endothelial cell migration"/>
    <property type="evidence" value="ECO:0007669"/>
    <property type="project" value="Ensembl"/>
</dbReference>
<dbReference type="InterPro" id="IPR036186">
    <property type="entry name" value="Serpin_sf"/>
</dbReference>
<evidence type="ECO:0000256" key="10">
    <source>
        <dbReference type="ARBA" id="ARBA00023322"/>
    </source>
</evidence>
<dbReference type="GO" id="GO:0050729">
    <property type="term" value="P:positive regulation of inflammatory response"/>
    <property type="evidence" value="ECO:0007669"/>
    <property type="project" value="Ensembl"/>
</dbReference>
<dbReference type="GO" id="GO:1903779">
    <property type="term" value="P:regulation of cardiac conduction"/>
    <property type="evidence" value="ECO:0007669"/>
    <property type="project" value="Ensembl"/>
</dbReference>
<dbReference type="GO" id="GO:1903598">
    <property type="term" value="P:positive regulation of gap junction assembly"/>
    <property type="evidence" value="ECO:0007669"/>
    <property type="project" value="Ensembl"/>
</dbReference>
<keyword evidence="10" id="KW-0839">Vasoconstrictor</keyword>
<dbReference type="SUPFAM" id="SSF56574">
    <property type="entry name" value="Serpins"/>
    <property type="match status" value="1"/>
</dbReference>
<evidence type="ECO:0000256" key="14">
    <source>
        <dbReference type="ARBA" id="ARBA00046068"/>
    </source>
</evidence>
<dbReference type="GO" id="GO:0005179">
    <property type="term" value="F:hormone activity"/>
    <property type="evidence" value="ECO:0007669"/>
    <property type="project" value="Ensembl"/>
</dbReference>
<keyword evidence="7" id="KW-0838">Vasoactive</keyword>
<dbReference type="InterPro" id="IPR000227">
    <property type="entry name" value="Angiotensinogen"/>
</dbReference>
<evidence type="ECO:0000256" key="2">
    <source>
        <dbReference type="ARBA" id="ARBA00004613"/>
    </source>
</evidence>
<dbReference type="GO" id="GO:0010744">
    <property type="term" value="P:positive regulation of macrophage derived foam cell differentiation"/>
    <property type="evidence" value="ECO:0007669"/>
    <property type="project" value="Ensembl"/>
</dbReference>
<dbReference type="PRINTS" id="PR00654">
    <property type="entry name" value="ANGIOTENSNGN"/>
</dbReference>
<dbReference type="Ensembl" id="ENSCWAT00000019284.1">
    <property type="protein sequence ID" value="ENSCWAP00000017775.1"/>
    <property type="gene ID" value="ENSCWAG00000013696.1"/>
</dbReference>
<dbReference type="GO" id="GO:0001819">
    <property type="term" value="P:positive regulation of cytokine production"/>
    <property type="evidence" value="ECO:0007669"/>
    <property type="project" value="Ensembl"/>
</dbReference>
<comment type="function">
    <text evidence="12">Is a ligand for the G-protein coupled receptor MAS1. Has vasodilator and antidiuretic effects. Has an antithrombotic effect that involves MAS1-mediated release of nitric oxide from platelets.</text>
</comment>
<evidence type="ECO:0000313" key="17">
    <source>
        <dbReference type="Ensembl" id="ENSCWAP00000017775.1"/>
    </source>
</evidence>
<dbReference type="PANTHER" id="PTHR11461:SF13">
    <property type="entry name" value="ANGIOTENSINOGEN"/>
    <property type="match status" value="1"/>
</dbReference>
<evidence type="ECO:0000256" key="11">
    <source>
        <dbReference type="ARBA" id="ARBA00029380"/>
    </source>
</evidence>
<dbReference type="GO" id="GO:0002034">
    <property type="term" value="P:maintenance of blood vessel diameter homeostasis by renin-angiotensin"/>
    <property type="evidence" value="ECO:0007669"/>
    <property type="project" value="Ensembl"/>
</dbReference>
<dbReference type="GO" id="GO:0031702">
    <property type="term" value="F:type 1 angiotensin receptor binding"/>
    <property type="evidence" value="ECO:0007669"/>
    <property type="project" value="Ensembl"/>
</dbReference>
<organism evidence="17 18">
    <name type="scientific">Catagonus wagneri</name>
    <name type="common">Chacoan peccary</name>
    <dbReference type="NCBI Taxonomy" id="51154"/>
    <lineage>
        <taxon>Eukaryota</taxon>
        <taxon>Metazoa</taxon>
        <taxon>Chordata</taxon>
        <taxon>Craniata</taxon>
        <taxon>Vertebrata</taxon>
        <taxon>Euteleostomi</taxon>
        <taxon>Mammalia</taxon>
        <taxon>Eutheria</taxon>
        <taxon>Laurasiatheria</taxon>
        <taxon>Artiodactyla</taxon>
        <taxon>Suina</taxon>
        <taxon>Tayassuidae</taxon>
        <taxon>Catagonus</taxon>
    </lineage>
</organism>
<evidence type="ECO:0000256" key="15">
    <source>
        <dbReference type="RuleBase" id="RU000411"/>
    </source>
</evidence>
<keyword evidence="6" id="KW-0732">Signal</keyword>
<feature type="domain" description="Serpin" evidence="16">
    <location>
        <begin position="114"/>
        <end position="481"/>
    </location>
</feature>
<evidence type="ECO:0000256" key="4">
    <source>
        <dbReference type="ARBA" id="ARBA00015105"/>
    </source>
</evidence>
<dbReference type="GO" id="GO:0045742">
    <property type="term" value="P:positive regulation of epidermal growth factor receptor signaling pathway"/>
    <property type="evidence" value="ECO:0007669"/>
    <property type="project" value="Ensembl"/>
</dbReference>
<dbReference type="Gene3D" id="3.30.497.10">
    <property type="entry name" value="Antithrombin, subunit I, domain 2"/>
    <property type="match status" value="1"/>
</dbReference>
<dbReference type="GO" id="GO:0043161">
    <property type="term" value="P:proteasome-mediated ubiquitin-dependent protein catabolic process"/>
    <property type="evidence" value="ECO:0007669"/>
    <property type="project" value="Ensembl"/>
</dbReference>
<evidence type="ECO:0000256" key="7">
    <source>
        <dbReference type="ARBA" id="ARBA00022858"/>
    </source>
</evidence>
<keyword evidence="8" id="KW-1015">Disulfide bond</keyword>
<dbReference type="GO" id="GO:1901203">
    <property type="term" value="P:positive regulation of extracellular matrix assembly"/>
    <property type="evidence" value="ECO:0007669"/>
    <property type="project" value="Ensembl"/>
</dbReference>
<dbReference type="GO" id="GO:0090205">
    <property type="term" value="P:positive regulation of cholesterol metabolic process"/>
    <property type="evidence" value="ECO:0007669"/>
    <property type="project" value="Ensembl"/>
</dbReference>
<evidence type="ECO:0000256" key="13">
    <source>
        <dbReference type="ARBA" id="ARBA00033182"/>
    </source>
</evidence>
<dbReference type="GO" id="GO:0038166">
    <property type="term" value="P:angiotensin-activated signaling pathway"/>
    <property type="evidence" value="ECO:0007669"/>
    <property type="project" value="Ensembl"/>
</dbReference>
<dbReference type="GO" id="GO:0005615">
    <property type="term" value="C:extracellular space"/>
    <property type="evidence" value="ECO:0007669"/>
    <property type="project" value="Ensembl"/>
</dbReference>
<reference evidence="17" key="1">
    <citation type="submission" date="2025-08" db="UniProtKB">
        <authorList>
            <consortium name="Ensembl"/>
        </authorList>
    </citation>
    <scope>IDENTIFICATION</scope>
</reference>
<dbReference type="SMART" id="SM00093">
    <property type="entry name" value="SERPIN"/>
    <property type="match status" value="1"/>
</dbReference>
<evidence type="ECO:0000256" key="9">
    <source>
        <dbReference type="ARBA" id="ARBA00023180"/>
    </source>
</evidence>
<dbReference type="GO" id="GO:0110063">
    <property type="term" value="P:positive regulation of angiotensin-activated signaling pathway"/>
    <property type="evidence" value="ECO:0007669"/>
    <property type="project" value="Ensembl"/>
</dbReference>
<dbReference type="GO" id="GO:0001822">
    <property type="term" value="P:kidney development"/>
    <property type="evidence" value="ECO:0007669"/>
    <property type="project" value="Ensembl"/>
</dbReference>
<dbReference type="Gene3D" id="2.30.39.10">
    <property type="entry name" value="Alpha-1-antitrypsin, domain 1"/>
    <property type="match status" value="1"/>
</dbReference>
<reference evidence="17" key="2">
    <citation type="submission" date="2025-09" db="UniProtKB">
        <authorList>
            <consortium name="Ensembl"/>
        </authorList>
    </citation>
    <scope>IDENTIFICATION</scope>
</reference>
<dbReference type="PANTHER" id="PTHR11461">
    <property type="entry name" value="SERINE PROTEASE INHIBITOR, SERPIN"/>
    <property type="match status" value="1"/>
</dbReference>
<dbReference type="GO" id="GO:0042310">
    <property type="term" value="P:vasoconstriction"/>
    <property type="evidence" value="ECO:0007669"/>
    <property type="project" value="UniProtKB-KW"/>
</dbReference>
<evidence type="ECO:0000256" key="6">
    <source>
        <dbReference type="ARBA" id="ARBA00022729"/>
    </source>
</evidence>
<comment type="function">
    <text evidence="14">Acts directly on vascular smooth muscle as a potent vasoconstrictor, affects cardiac contractility and heart rate through its action on the sympathetic nervous system, and alters renal sodium and water absorption through its ability to stimulate the zona glomerulosa cells of the adrenal cortex to synthesize and secrete aldosterone. Acts by binding to angiotensin receptors AGTR1 and AGTR2. Also binds the DEAR/FBXW7-AS1 receptor.</text>
</comment>
<keyword evidence="18" id="KW-1185">Reference proteome</keyword>
<dbReference type="InterPro" id="IPR042185">
    <property type="entry name" value="Serpin_sf_2"/>
</dbReference>
<evidence type="ECO:0000256" key="3">
    <source>
        <dbReference type="ARBA" id="ARBA00009500"/>
    </source>
</evidence>
<dbReference type="AlphaFoldDB" id="A0A8C3WRX5"/>
<comment type="subcellular location">
    <subcellularLocation>
        <location evidence="2">Secreted</location>
    </subcellularLocation>
</comment>
<dbReference type="GO" id="GO:0031703">
    <property type="term" value="F:type 2 angiotensin receptor binding"/>
    <property type="evidence" value="ECO:0007669"/>
    <property type="project" value="Ensembl"/>
</dbReference>
<gene>
    <name evidence="17" type="primary">AGT</name>
</gene>
<name>A0A8C3WRX5_9CETA</name>
<evidence type="ECO:0000256" key="5">
    <source>
        <dbReference type="ARBA" id="ARBA00022525"/>
    </source>
</evidence>
<dbReference type="GO" id="GO:0051387">
    <property type="term" value="P:negative regulation of neurotrophin TRK receptor signaling pathway"/>
    <property type="evidence" value="ECO:0007669"/>
    <property type="project" value="Ensembl"/>
</dbReference>
<accession>A0A8C3WRX5</accession>
<protein>
    <recommendedName>
        <fullName evidence="4">Angiotensinogen</fullName>
    </recommendedName>
    <alternativeName>
        <fullName evidence="13">Serpin A8</fullName>
    </alternativeName>
</protein>
<dbReference type="Pfam" id="PF00079">
    <property type="entry name" value="Serpin"/>
    <property type="match status" value="1"/>
</dbReference>
<evidence type="ECO:0000256" key="1">
    <source>
        <dbReference type="ARBA" id="ARBA00002747"/>
    </source>
</evidence>
<dbReference type="GeneTree" id="ENSGT00890000139531"/>
<comment type="similarity">
    <text evidence="3 15">Belongs to the serpin family.</text>
</comment>
<dbReference type="GO" id="GO:0070294">
    <property type="term" value="P:renal sodium ion absorption"/>
    <property type="evidence" value="ECO:0007669"/>
    <property type="project" value="Ensembl"/>
</dbReference>
<dbReference type="GO" id="GO:2000379">
    <property type="term" value="P:positive regulation of reactive oxygen species metabolic process"/>
    <property type="evidence" value="ECO:0007669"/>
    <property type="project" value="Ensembl"/>
</dbReference>
<dbReference type="GO" id="GO:0090190">
    <property type="term" value="P:positive regulation of branching involved in ureteric bud morphogenesis"/>
    <property type="evidence" value="ECO:0007669"/>
    <property type="project" value="Ensembl"/>
</dbReference>
<dbReference type="GO" id="GO:2001238">
    <property type="term" value="P:positive regulation of extrinsic apoptotic signaling pathway"/>
    <property type="evidence" value="ECO:0007669"/>
    <property type="project" value="Ensembl"/>
</dbReference>
<dbReference type="GO" id="GO:0004867">
    <property type="term" value="F:serine-type endopeptidase inhibitor activity"/>
    <property type="evidence" value="ECO:0007669"/>
    <property type="project" value="InterPro"/>
</dbReference>
<evidence type="ECO:0000256" key="8">
    <source>
        <dbReference type="ARBA" id="ARBA00023157"/>
    </source>
</evidence>
<proteinExistence type="inferred from homology"/>
<evidence type="ECO:0000313" key="18">
    <source>
        <dbReference type="Proteomes" id="UP000694540"/>
    </source>
</evidence>
<keyword evidence="5" id="KW-0964">Secreted</keyword>
<dbReference type="InterPro" id="IPR000215">
    <property type="entry name" value="Serpin_fam"/>
</dbReference>
<dbReference type="Proteomes" id="UP000694540">
    <property type="component" value="Unplaced"/>
</dbReference>
<evidence type="ECO:0000256" key="12">
    <source>
        <dbReference type="ARBA" id="ARBA00029391"/>
    </source>
</evidence>
<comment type="function">
    <text evidence="11">Stimulates aldosterone release.</text>
</comment>
<sequence>PQERSPSEMAPAGLSLGAAVLGLLAWAGLAAGDRVYIHPFHLLVYSKSSCEQLEKTGVETPADPTFTPVPIQAKSSPVDEEALREALVRVTEGLEAEDRLRAAKVGMLLNFMGFHMYKTLSGTWGAAGGAVFSPVALFGTLASFYLGASDPTARRLQAFLGVPGEDRGCTSRLDGHKVLSALQTIQGLLVTQGGAGSRARLLLSTVVGLFTAPGVRLKQPFVQGLAPFAPVTLPRSLDLSSDPDLAAEKINRFMQAVTGWKMGRPLTGVSPDSTLLFNTYVHFQGKVKGFSLLPGLQEFRVDNTTSVSVPMLSGTGTFHYWSDDQNNLSVTRVPLSAHASLLLIQPHGTFDLHRVEALTFQHNFLTWTKNLAPRAIRLTMPQLTLQGSYDLQDLLVQTKLPTLLGTEANLCKISDDDLRVGKVLNSVLFELKADEGEQPTESALQSAGPEALEVTLNGPFLLAVLERDSAALTFLGRVANPLSAA</sequence>
<dbReference type="GO" id="GO:0008083">
    <property type="term" value="F:growth factor activity"/>
    <property type="evidence" value="ECO:0007669"/>
    <property type="project" value="Ensembl"/>
</dbReference>
<dbReference type="InterPro" id="IPR042178">
    <property type="entry name" value="Serpin_sf_1"/>
</dbReference>
<keyword evidence="9" id="KW-0325">Glycoprotein</keyword>
<dbReference type="InterPro" id="IPR023796">
    <property type="entry name" value="Serpin_dom"/>
</dbReference>
<evidence type="ECO:0000259" key="16">
    <source>
        <dbReference type="SMART" id="SM00093"/>
    </source>
</evidence>
<comment type="function">
    <text evidence="1">Essential component of the renin-angiotensin system (RAS), a potent regulator of blood pressure, body fluid and electrolyte homeostasis.</text>
</comment>
<dbReference type="GO" id="GO:0051897">
    <property type="term" value="P:positive regulation of phosphatidylinositol 3-kinase/protein kinase B signal transduction"/>
    <property type="evidence" value="ECO:0007669"/>
    <property type="project" value="Ensembl"/>
</dbReference>
<dbReference type="GO" id="GO:1902895">
    <property type="term" value="P:positive regulation of miRNA transcription"/>
    <property type="evidence" value="ECO:0007669"/>
    <property type="project" value="Ensembl"/>
</dbReference>